<dbReference type="Proteomes" id="UP000642070">
    <property type="component" value="Unassembled WGS sequence"/>
</dbReference>
<evidence type="ECO:0000313" key="1">
    <source>
        <dbReference type="EMBL" id="GGM72883.1"/>
    </source>
</evidence>
<comment type="caution">
    <text evidence="1">The sequence shown here is derived from an EMBL/GenBank/DDBJ whole genome shotgun (WGS) entry which is preliminary data.</text>
</comment>
<gene>
    <name evidence="1" type="ORF">GCM10007977_088190</name>
</gene>
<organism evidence="1 2">
    <name type="scientific">Dactylosporangium sucinum</name>
    <dbReference type="NCBI Taxonomy" id="1424081"/>
    <lineage>
        <taxon>Bacteria</taxon>
        <taxon>Bacillati</taxon>
        <taxon>Actinomycetota</taxon>
        <taxon>Actinomycetes</taxon>
        <taxon>Micromonosporales</taxon>
        <taxon>Micromonosporaceae</taxon>
        <taxon>Dactylosporangium</taxon>
    </lineage>
</organism>
<name>A0A917UBA7_9ACTN</name>
<evidence type="ECO:0000313" key="2">
    <source>
        <dbReference type="Proteomes" id="UP000642070"/>
    </source>
</evidence>
<proteinExistence type="predicted"/>
<dbReference type="EMBL" id="BMPI01000065">
    <property type="protein sequence ID" value="GGM72883.1"/>
    <property type="molecule type" value="Genomic_DNA"/>
</dbReference>
<accession>A0A917UBA7</accession>
<sequence>MDTSSHWAPTVCIHVPLLLTSIAIHSARNVGTRSGAHADLAGPLT</sequence>
<protein>
    <submittedName>
        <fullName evidence="1">Uncharacterized protein</fullName>
    </submittedName>
</protein>
<reference evidence="1" key="1">
    <citation type="journal article" date="2014" name="Int. J. Syst. Evol. Microbiol.">
        <title>Complete genome sequence of Corynebacterium casei LMG S-19264T (=DSM 44701T), isolated from a smear-ripened cheese.</title>
        <authorList>
            <consortium name="US DOE Joint Genome Institute (JGI-PGF)"/>
            <person name="Walter F."/>
            <person name="Albersmeier A."/>
            <person name="Kalinowski J."/>
            <person name="Ruckert C."/>
        </authorList>
    </citation>
    <scope>NUCLEOTIDE SEQUENCE</scope>
    <source>
        <strain evidence="1">JCM 19831</strain>
    </source>
</reference>
<reference evidence="1" key="2">
    <citation type="submission" date="2020-09" db="EMBL/GenBank/DDBJ databases">
        <authorList>
            <person name="Sun Q."/>
            <person name="Ohkuma M."/>
        </authorList>
    </citation>
    <scope>NUCLEOTIDE SEQUENCE</scope>
    <source>
        <strain evidence="1">JCM 19831</strain>
    </source>
</reference>
<keyword evidence="2" id="KW-1185">Reference proteome</keyword>
<dbReference type="AlphaFoldDB" id="A0A917UBA7"/>